<dbReference type="EMBL" id="CP128400">
    <property type="protein sequence ID" value="WJW69624.1"/>
    <property type="molecule type" value="Genomic_DNA"/>
</dbReference>
<dbReference type="Proteomes" id="UP000521676">
    <property type="component" value="Unassembled WGS sequence"/>
</dbReference>
<proteinExistence type="predicted"/>
<keyword evidence="5" id="KW-1185">Reference proteome</keyword>
<protein>
    <submittedName>
        <fullName evidence="2">Uncharacterized protein</fullName>
    </submittedName>
</protein>
<evidence type="ECO:0000313" key="2">
    <source>
        <dbReference type="EMBL" id="NWJ47718.1"/>
    </source>
</evidence>
<evidence type="ECO:0000313" key="5">
    <source>
        <dbReference type="Proteomes" id="UP001431572"/>
    </source>
</evidence>
<feature type="transmembrane region" description="Helical" evidence="1">
    <location>
        <begin position="65"/>
        <end position="85"/>
    </location>
</feature>
<keyword evidence="1" id="KW-0472">Membrane</keyword>
<dbReference type="RefSeq" id="WP_341471497.1">
    <property type="nucleotide sequence ID" value="NZ_CP128400.1"/>
</dbReference>
<reference evidence="2 4" key="1">
    <citation type="submission" date="2020-06" db="EMBL/GenBank/DDBJ databases">
        <title>Anoxygenic phototrophic Chloroflexota member uses a Type I reaction center.</title>
        <authorList>
            <person name="Tsuji J.M."/>
            <person name="Shaw N.A."/>
            <person name="Nagashima S."/>
            <person name="Venkiteswaran J."/>
            <person name="Schiff S.L."/>
            <person name="Hanada S."/>
            <person name="Tank M."/>
            <person name="Neufeld J.D."/>
        </authorList>
    </citation>
    <scope>NUCLEOTIDE SEQUENCE [LARGE SCALE GENOMIC DNA]</scope>
    <source>
        <strain evidence="2">L227-S17</strain>
    </source>
</reference>
<evidence type="ECO:0000313" key="3">
    <source>
        <dbReference type="EMBL" id="WJW69624.1"/>
    </source>
</evidence>
<keyword evidence="1" id="KW-1133">Transmembrane helix</keyword>
<accession>A0A8T7M6H5</accession>
<sequence>MLNNNYGDLITGQAMEDIDRLLNSLRDSDPPVPRARTMAYVRSFSRPNRSAARFSFSGLGMGLRLGIPIGAAATIALLILALNVVTGTPIAPVQFDTALTALPVAPASVTLANQSQSIAAPEHMDKLHMNLVATASTRLVNYPSPVLTPAGVNNNP</sequence>
<organism evidence="2 4">
    <name type="scientific">Candidatus Chlorohelix allophototropha</name>
    <dbReference type="NCBI Taxonomy" id="3003348"/>
    <lineage>
        <taxon>Bacteria</taxon>
        <taxon>Bacillati</taxon>
        <taxon>Chloroflexota</taxon>
        <taxon>Chloroflexia</taxon>
        <taxon>Candidatus Chloroheliales</taxon>
        <taxon>Candidatus Chloroheliaceae</taxon>
        <taxon>Candidatus Chlorohelix</taxon>
    </lineage>
</organism>
<dbReference type="Proteomes" id="UP001431572">
    <property type="component" value="Chromosome 2"/>
</dbReference>
<evidence type="ECO:0000256" key="1">
    <source>
        <dbReference type="SAM" id="Phobius"/>
    </source>
</evidence>
<evidence type="ECO:0000313" key="4">
    <source>
        <dbReference type="Proteomes" id="UP000521676"/>
    </source>
</evidence>
<reference evidence="3" key="2">
    <citation type="journal article" date="2024" name="Nature">
        <title>Anoxygenic phototroph of the Chloroflexota uses a type I reaction centre.</title>
        <authorList>
            <person name="Tsuji J.M."/>
            <person name="Shaw N.A."/>
            <person name="Nagashima S."/>
            <person name="Venkiteswaran J.J."/>
            <person name="Schiff S.L."/>
            <person name="Watanabe T."/>
            <person name="Fukui M."/>
            <person name="Hanada S."/>
            <person name="Tank M."/>
            <person name="Neufeld J.D."/>
        </authorList>
    </citation>
    <scope>NUCLEOTIDE SEQUENCE</scope>
    <source>
        <strain evidence="3">L227-S17</strain>
    </source>
</reference>
<dbReference type="EMBL" id="JACATZ010000003">
    <property type="protein sequence ID" value="NWJ47718.1"/>
    <property type="molecule type" value="Genomic_DNA"/>
</dbReference>
<name>A0A8T7M6H5_9CHLR</name>
<keyword evidence="1" id="KW-0812">Transmembrane</keyword>
<dbReference type="AlphaFoldDB" id="A0A8T7M6H5"/>
<gene>
    <name evidence="2" type="ORF">HXX08_17840</name>
    <name evidence="3" type="ORF">OZ401_003251</name>
</gene>